<keyword evidence="1" id="KW-0472">Membrane</keyword>
<dbReference type="PANTHER" id="PTHR37835:SF1">
    <property type="entry name" value="ALPHA-CLOSTRIPAIN"/>
    <property type="match status" value="1"/>
</dbReference>
<accession>A0A485LW93</accession>
<dbReference type="PANTHER" id="PTHR37835">
    <property type="entry name" value="ALPHA-CLOSTRIPAIN"/>
    <property type="match status" value="1"/>
</dbReference>
<name>A0A485LW93_9ZZZZ</name>
<evidence type="ECO:0000313" key="2">
    <source>
        <dbReference type="EMBL" id="VFU12446.1"/>
    </source>
</evidence>
<organism evidence="2">
    <name type="scientific">anaerobic digester metagenome</name>
    <dbReference type="NCBI Taxonomy" id="1263854"/>
    <lineage>
        <taxon>unclassified sequences</taxon>
        <taxon>metagenomes</taxon>
        <taxon>ecological metagenomes</taxon>
    </lineage>
</organism>
<dbReference type="InterPro" id="IPR005077">
    <property type="entry name" value="Peptidase_C11"/>
</dbReference>
<protein>
    <submittedName>
        <fullName evidence="2">Clostripain family protein</fullName>
    </submittedName>
</protein>
<feature type="transmembrane region" description="Helical" evidence="1">
    <location>
        <begin position="35"/>
        <end position="52"/>
    </location>
</feature>
<sequence length="504" mass="55138">MIISAMNGFIRHGIKSILRPNATFSGRSSGRAVKALLLAVVIAAAGATALMLNPDMTAGLLNGLPLHGTTPDQESWTLAFYLAGDNSLERDQIKNLREICAGAPAVAGAPVVAFVDRDDDVSRDSILSAWKGTRLFLVTQEDYLKVIKTPVSVDIPRSVDAQRFERAILGRLENEEDRVFLSGCYTRQGSRYVLEQSDPLARERIRALLDRQAGYLLPLRGGHVNLDATDAGTLSRFVHFVKDNFPSDRVLLCITGHGNGWFAGGTSPPPEDRSAEYAKNFEIASLRQALAKNPVDVLVLDMCSMGDIETAWELRECARYLVGNQTAIPTMGLDYTMLLKRLGQRAEWTPEGVAHDVVEAYRDTYGDSSQFDISATALELGEDFHAFVQSFQRAVGDPDRLPVIRRAALEAGFIPGRHQGRYPMADLLPLASALGDPELDSLMSKKRFVVNHAAINSSLSGISLYLPSSAECLQQHQEGYARTSFARDFPHGWVSVLPGLAADH</sequence>
<dbReference type="Pfam" id="PF03415">
    <property type="entry name" value="Peptidase_C11"/>
    <property type="match status" value="1"/>
</dbReference>
<dbReference type="AlphaFoldDB" id="A0A485LW93"/>
<evidence type="ECO:0000256" key="1">
    <source>
        <dbReference type="SAM" id="Phobius"/>
    </source>
</evidence>
<keyword evidence="1" id="KW-0812">Transmembrane</keyword>
<dbReference type="Gene3D" id="3.40.50.11970">
    <property type="match status" value="1"/>
</dbReference>
<gene>
    <name evidence="2" type="ORF">SCFA_1370006</name>
</gene>
<reference evidence="2" key="1">
    <citation type="submission" date="2019-03" db="EMBL/GenBank/DDBJ databases">
        <authorList>
            <person name="Hao L."/>
        </authorList>
    </citation>
    <scope>NUCLEOTIDE SEQUENCE</scope>
</reference>
<keyword evidence="1" id="KW-1133">Transmembrane helix</keyword>
<proteinExistence type="predicted"/>
<dbReference type="EMBL" id="CAADRM010000043">
    <property type="protein sequence ID" value="VFU12446.1"/>
    <property type="molecule type" value="Genomic_DNA"/>
</dbReference>